<dbReference type="SUPFAM" id="SSF55874">
    <property type="entry name" value="ATPase domain of HSP90 chaperone/DNA topoisomerase II/histidine kinase"/>
    <property type="match status" value="1"/>
</dbReference>
<keyword evidence="7 12" id="KW-0812">Transmembrane</keyword>
<dbReference type="InterPro" id="IPR005467">
    <property type="entry name" value="His_kinase_dom"/>
</dbReference>
<evidence type="ECO:0000256" key="8">
    <source>
        <dbReference type="ARBA" id="ARBA00022777"/>
    </source>
</evidence>
<feature type="transmembrane region" description="Helical" evidence="12">
    <location>
        <begin position="446"/>
        <end position="467"/>
    </location>
</feature>
<comment type="subcellular location">
    <subcellularLocation>
        <location evidence="2">Membrane</location>
        <topology evidence="2">Multi-pass membrane protein</topology>
    </subcellularLocation>
</comment>
<evidence type="ECO:0000313" key="15">
    <source>
        <dbReference type="EMBL" id="THV33029.1"/>
    </source>
</evidence>
<evidence type="ECO:0000256" key="10">
    <source>
        <dbReference type="ARBA" id="ARBA00023136"/>
    </source>
</evidence>
<dbReference type="FunFam" id="3.30.565.10:FF:000049">
    <property type="entry name" value="Two-component sensor histidine kinase"/>
    <property type="match status" value="1"/>
</dbReference>
<reference evidence="15 16" key="1">
    <citation type="submission" date="2019-04" db="EMBL/GenBank/DDBJ databases">
        <title>genome sequence of strain W3.</title>
        <authorList>
            <person name="Gao J."/>
            <person name="Sun J."/>
        </authorList>
    </citation>
    <scope>NUCLEOTIDE SEQUENCE [LARGE SCALE GENOMIC DNA]</scope>
    <source>
        <strain evidence="15 16">W3</strain>
    </source>
</reference>
<dbReference type="InterPro" id="IPR003594">
    <property type="entry name" value="HATPase_dom"/>
</dbReference>
<dbReference type="PRINTS" id="PR00344">
    <property type="entry name" value="BCTRLSENSOR"/>
</dbReference>
<evidence type="ECO:0000256" key="6">
    <source>
        <dbReference type="ARBA" id="ARBA00022679"/>
    </source>
</evidence>
<dbReference type="SMART" id="SM00448">
    <property type="entry name" value="REC"/>
    <property type="match status" value="1"/>
</dbReference>
<dbReference type="CDD" id="cd00156">
    <property type="entry name" value="REC"/>
    <property type="match status" value="1"/>
</dbReference>
<keyword evidence="9 12" id="KW-1133">Transmembrane helix</keyword>
<feature type="domain" description="Histidine kinase" evidence="13">
    <location>
        <begin position="808"/>
        <end position="1020"/>
    </location>
</feature>
<evidence type="ECO:0000259" key="13">
    <source>
        <dbReference type="PROSITE" id="PS50109"/>
    </source>
</evidence>
<dbReference type="Pfam" id="PF02518">
    <property type="entry name" value="HATPase_c"/>
    <property type="match status" value="1"/>
</dbReference>
<dbReference type="Gene3D" id="3.40.50.2300">
    <property type="match status" value="1"/>
</dbReference>
<dbReference type="SUPFAM" id="SSF47384">
    <property type="entry name" value="Homodimeric domain of signal transducing histidine kinase"/>
    <property type="match status" value="1"/>
</dbReference>
<feature type="transmembrane region" description="Helical" evidence="12">
    <location>
        <begin position="418"/>
        <end position="439"/>
    </location>
</feature>
<feature type="transmembrane region" description="Helical" evidence="12">
    <location>
        <begin position="41"/>
        <end position="64"/>
    </location>
</feature>
<evidence type="ECO:0000256" key="2">
    <source>
        <dbReference type="ARBA" id="ARBA00004141"/>
    </source>
</evidence>
<dbReference type="CDD" id="cd00082">
    <property type="entry name" value="HisKA"/>
    <property type="match status" value="1"/>
</dbReference>
<feature type="transmembrane region" description="Helical" evidence="12">
    <location>
        <begin position="247"/>
        <end position="265"/>
    </location>
</feature>
<dbReference type="GO" id="GO:0022857">
    <property type="term" value="F:transmembrane transporter activity"/>
    <property type="evidence" value="ECO:0007669"/>
    <property type="project" value="InterPro"/>
</dbReference>
<comment type="similarity">
    <text evidence="3">Belongs to the sodium:solute symporter (SSF) (TC 2.A.21) family.</text>
</comment>
<feature type="domain" description="Response regulatory" evidence="14">
    <location>
        <begin position="1045"/>
        <end position="1160"/>
    </location>
</feature>
<feature type="transmembrane region" description="Helical" evidence="12">
    <location>
        <begin position="332"/>
        <end position="365"/>
    </location>
</feature>
<dbReference type="InterPro" id="IPR011006">
    <property type="entry name" value="CheY-like_superfamily"/>
</dbReference>
<dbReference type="EC" id="2.7.13.3" evidence="4"/>
<dbReference type="PANTHER" id="PTHR43047:SF9">
    <property type="entry name" value="HISTIDINE KINASE"/>
    <property type="match status" value="1"/>
</dbReference>
<dbReference type="SUPFAM" id="SSF55785">
    <property type="entry name" value="PYP-like sensor domain (PAS domain)"/>
    <property type="match status" value="1"/>
</dbReference>
<keyword evidence="6" id="KW-0808">Transferase</keyword>
<dbReference type="InterPro" id="IPR036890">
    <property type="entry name" value="HATPase_C_sf"/>
</dbReference>
<dbReference type="PROSITE" id="PS50110">
    <property type="entry name" value="RESPONSE_REGULATORY"/>
    <property type="match status" value="1"/>
</dbReference>
<dbReference type="InterPro" id="IPR004358">
    <property type="entry name" value="Sig_transdc_His_kin-like_C"/>
</dbReference>
<dbReference type="RefSeq" id="WP_136542727.1">
    <property type="nucleotide sequence ID" value="NZ_STGU01000012.1"/>
</dbReference>
<keyword evidence="8 15" id="KW-0418">Kinase</keyword>
<dbReference type="GO" id="GO:0009927">
    <property type="term" value="F:histidine phosphotransfer kinase activity"/>
    <property type="evidence" value="ECO:0007669"/>
    <property type="project" value="TreeGrafter"/>
</dbReference>
<comment type="catalytic activity">
    <reaction evidence="1">
        <text>ATP + protein L-histidine = ADP + protein N-phospho-L-histidine.</text>
        <dbReference type="EC" id="2.7.13.3"/>
    </reaction>
</comment>
<dbReference type="Gene3D" id="1.20.1730.10">
    <property type="entry name" value="Sodium/glucose cotransporter"/>
    <property type="match status" value="1"/>
</dbReference>
<dbReference type="Gene3D" id="3.30.450.20">
    <property type="entry name" value="PAS domain"/>
    <property type="match status" value="1"/>
</dbReference>
<feature type="transmembrane region" description="Helical" evidence="12">
    <location>
        <begin position="6"/>
        <end position="25"/>
    </location>
</feature>
<evidence type="ECO:0000256" key="9">
    <source>
        <dbReference type="ARBA" id="ARBA00022989"/>
    </source>
</evidence>
<evidence type="ECO:0000256" key="7">
    <source>
        <dbReference type="ARBA" id="ARBA00022692"/>
    </source>
</evidence>
<dbReference type="Gene3D" id="3.30.565.10">
    <property type="entry name" value="Histidine kinase-like ATPase, C-terminal domain"/>
    <property type="match status" value="1"/>
</dbReference>
<feature type="transmembrane region" description="Helical" evidence="12">
    <location>
        <begin position="160"/>
        <end position="182"/>
    </location>
</feature>
<dbReference type="GO" id="GO:0000155">
    <property type="term" value="F:phosphorelay sensor kinase activity"/>
    <property type="evidence" value="ECO:0007669"/>
    <property type="project" value="InterPro"/>
</dbReference>
<dbReference type="SUPFAM" id="SSF52172">
    <property type="entry name" value="CheY-like"/>
    <property type="match status" value="1"/>
</dbReference>
<accession>A0A4S8PXR1</accession>
<organism evidence="15 16">
    <name type="scientific">Rhizobium rosettiformans W3</name>
    <dbReference type="NCBI Taxonomy" id="538378"/>
    <lineage>
        <taxon>Bacteria</taxon>
        <taxon>Pseudomonadati</taxon>
        <taxon>Pseudomonadota</taxon>
        <taxon>Alphaproteobacteria</taxon>
        <taxon>Hyphomicrobiales</taxon>
        <taxon>Rhizobiaceae</taxon>
        <taxon>Rhizobium/Agrobacterium group</taxon>
        <taxon>Rhizobium</taxon>
    </lineage>
</organism>
<evidence type="ECO:0000256" key="12">
    <source>
        <dbReference type="SAM" id="Phobius"/>
    </source>
</evidence>
<sequence>MFPGWIIVASAIGYLLFLFAVASYGDRKTRVHGVPAGGRPVVYALSLAVYCTSWTYFGGVGLAAQHGLEFMAIYIGPILMYTLGMPILRRIVELAKTEKITSGADFVAARYGKNPVVGMLVTVIYLVGIIPYIALQLKAVSSSVAAVMDPTAYGIGTGNLYFIDLPLIVAFILACFAVIFGTRHTDATEHQDGLILAIAMESVVKLVAFWTLGIFVIWVMFDGPADLWQKATESEAVMAALSHETPASRWILLIALSAFAIIMLPRQFHVTVVENRTPRELKLAGILMPIYLIVINIFVLPAAIAGILIFGGSGDADLYVLSLPLEAGSGFVSLLTFIGGFSAATAMVIVASVALAIMVSNDMVLPIFLRQKLLGRPSQREDFAKTLLHIRRTAIFGVLLLGYVYFRSADNTTGLAKIGLLSFTAIAQIAPAMFGGLIWRRANARGAIAGLTIGFFVWAYLLFLPSLGAEDHSWIASAVLGFLLPGLSMFEPQYADPLVNATIFSLLINTLAFIIGSLSRNPRPVERIQSAIFIKRQPRSNSATRGWKTSVAVGDLKAAIARYLGNERMERSFRSYEQTAGRKLADDSPADMAFIHFSEQLLGSAIGSSSARLVLSLILQKAEDPSADTVWLLDQASEALQYNQDMMQTALAQMEQGIAVFDASDRLTIWNRRFRTLLDLPEHVGQVGFPLIDMIAILAQRGDVPAGETQAVIRSFHQFDRPFQMVLGGGKRIIEVRCNLMPDKGLVATFSDITARVEADQALKQANETLEQRVSERTAELTRVNHALAEARAAADEANIGKTRFFAAAGHDILQPLNAARLYSSSLVERLGDSENSALVGNIDSALESVESILGAVLDISRLDTGAMKPRFSSVPLNSLLQRIETDFAPMAREKNLKLVVMPTTLSVRSDPTLLRRLVQNLVSNAIKYTPSGRVVVGARRQGDQVVVQVTDSGIGIPSSKFRTVFKEFARLEEGMRTASGLGLGLSIVDRIAKVLQHPVELSSKPGKGTTFKVVMPLDVAKPTAKGVVPIDAGSRTTPALQGFRVLCIDNEPKILEGMQLLISGWGCDVECAGSIADMDELIKDGKVPDLVIADYHLGDGSGIGAILRLRALTQSDIPALLITADRSAEVRAEAERHSITLQHKPVRPAALRAFITQVSSQRSAAAE</sequence>
<feature type="transmembrane region" description="Helical" evidence="12">
    <location>
        <begin position="386"/>
        <end position="406"/>
    </location>
</feature>
<evidence type="ECO:0000256" key="4">
    <source>
        <dbReference type="ARBA" id="ARBA00012438"/>
    </source>
</evidence>
<feature type="modified residue" description="4-aspartylphosphate" evidence="11">
    <location>
        <position position="1095"/>
    </location>
</feature>
<dbReference type="InterPro" id="IPR038377">
    <property type="entry name" value="Na/Glc_symporter_sf"/>
</dbReference>
<dbReference type="CDD" id="cd10322">
    <property type="entry name" value="SLC5sbd"/>
    <property type="match status" value="1"/>
</dbReference>
<dbReference type="AlphaFoldDB" id="A0A4S8PXR1"/>
<evidence type="ECO:0000256" key="1">
    <source>
        <dbReference type="ARBA" id="ARBA00000085"/>
    </source>
</evidence>
<evidence type="ECO:0000256" key="11">
    <source>
        <dbReference type="PROSITE-ProRule" id="PRU00169"/>
    </source>
</evidence>
<dbReference type="InterPro" id="IPR001789">
    <property type="entry name" value="Sig_transdc_resp-reg_receiver"/>
</dbReference>
<feature type="transmembrane region" description="Helical" evidence="12">
    <location>
        <begin position="286"/>
        <end position="312"/>
    </location>
</feature>
<evidence type="ECO:0000313" key="16">
    <source>
        <dbReference type="Proteomes" id="UP000307378"/>
    </source>
</evidence>
<name>A0A4S8PXR1_9HYPH</name>
<dbReference type="Pfam" id="PF00512">
    <property type="entry name" value="HisKA"/>
    <property type="match status" value="1"/>
</dbReference>
<dbReference type="Pfam" id="PF12860">
    <property type="entry name" value="PAS_7"/>
    <property type="match status" value="1"/>
</dbReference>
<dbReference type="InterPro" id="IPR003661">
    <property type="entry name" value="HisK_dim/P_dom"/>
</dbReference>
<evidence type="ECO:0000256" key="5">
    <source>
        <dbReference type="ARBA" id="ARBA00022553"/>
    </source>
</evidence>
<dbReference type="SMART" id="SM00388">
    <property type="entry name" value="HisKA"/>
    <property type="match status" value="1"/>
</dbReference>
<feature type="transmembrane region" description="Helical" evidence="12">
    <location>
        <begin position="473"/>
        <end position="490"/>
    </location>
</feature>
<dbReference type="PROSITE" id="PS50109">
    <property type="entry name" value="HIS_KIN"/>
    <property type="match status" value="1"/>
</dbReference>
<evidence type="ECO:0000256" key="3">
    <source>
        <dbReference type="ARBA" id="ARBA00006434"/>
    </source>
</evidence>
<dbReference type="InterPro" id="IPR035965">
    <property type="entry name" value="PAS-like_dom_sf"/>
</dbReference>
<dbReference type="Gene3D" id="1.10.287.130">
    <property type="match status" value="1"/>
</dbReference>
<feature type="transmembrane region" description="Helical" evidence="12">
    <location>
        <begin position="194"/>
        <end position="221"/>
    </location>
</feature>
<dbReference type="InterPro" id="IPR001734">
    <property type="entry name" value="Na/solute_symporter"/>
</dbReference>
<dbReference type="SMART" id="SM00387">
    <property type="entry name" value="HATPase_c"/>
    <property type="match status" value="1"/>
</dbReference>
<feature type="transmembrane region" description="Helical" evidence="12">
    <location>
        <begin position="497"/>
        <end position="518"/>
    </location>
</feature>
<dbReference type="Proteomes" id="UP000307378">
    <property type="component" value="Unassembled WGS sequence"/>
</dbReference>
<dbReference type="PANTHER" id="PTHR43047">
    <property type="entry name" value="TWO-COMPONENT HISTIDINE PROTEIN KINASE"/>
    <property type="match status" value="1"/>
</dbReference>
<protein>
    <recommendedName>
        <fullName evidence="4">histidine kinase</fullName>
        <ecNumber evidence="4">2.7.13.3</ecNumber>
    </recommendedName>
</protein>
<dbReference type="GO" id="GO:0005886">
    <property type="term" value="C:plasma membrane"/>
    <property type="evidence" value="ECO:0007669"/>
    <property type="project" value="TreeGrafter"/>
</dbReference>
<dbReference type="PROSITE" id="PS50283">
    <property type="entry name" value="NA_SOLUT_SYMP_3"/>
    <property type="match status" value="1"/>
</dbReference>
<comment type="caution">
    <text evidence="15">The sequence shown here is derived from an EMBL/GenBank/DDBJ whole genome shotgun (WGS) entry which is preliminary data.</text>
</comment>
<feature type="transmembrane region" description="Helical" evidence="12">
    <location>
        <begin position="116"/>
        <end position="135"/>
    </location>
</feature>
<keyword evidence="5 11" id="KW-0597">Phosphoprotein</keyword>
<dbReference type="EMBL" id="STGU01000012">
    <property type="protein sequence ID" value="THV33029.1"/>
    <property type="molecule type" value="Genomic_DNA"/>
</dbReference>
<keyword evidence="10 12" id="KW-0472">Membrane</keyword>
<gene>
    <name evidence="15" type="ORF">FAA86_19260</name>
</gene>
<dbReference type="InterPro" id="IPR036097">
    <property type="entry name" value="HisK_dim/P_sf"/>
</dbReference>
<dbReference type="FunFam" id="1.10.287.130:FF:000063">
    <property type="entry name" value="Hybrid sensor histidine kinase/response regulator"/>
    <property type="match status" value="1"/>
</dbReference>
<dbReference type="Pfam" id="PF00072">
    <property type="entry name" value="Response_reg"/>
    <property type="match status" value="1"/>
</dbReference>
<evidence type="ECO:0000259" key="14">
    <source>
        <dbReference type="PROSITE" id="PS50110"/>
    </source>
</evidence>
<proteinExistence type="inferred from homology"/>
<feature type="transmembrane region" description="Helical" evidence="12">
    <location>
        <begin position="70"/>
        <end position="88"/>
    </location>
</feature>